<dbReference type="Proteomes" id="UP000831701">
    <property type="component" value="Chromosome 19"/>
</dbReference>
<organism evidence="1 2">
    <name type="scientific">Scortum barcoo</name>
    <name type="common">barcoo grunter</name>
    <dbReference type="NCBI Taxonomy" id="214431"/>
    <lineage>
        <taxon>Eukaryota</taxon>
        <taxon>Metazoa</taxon>
        <taxon>Chordata</taxon>
        <taxon>Craniata</taxon>
        <taxon>Vertebrata</taxon>
        <taxon>Euteleostomi</taxon>
        <taxon>Actinopterygii</taxon>
        <taxon>Neopterygii</taxon>
        <taxon>Teleostei</taxon>
        <taxon>Neoteleostei</taxon>
        <taxon>Acanthomorphata</taxon>
        <taxon>Eupercaria</taxon>
        <taxon>Centrarchiformes</taxon>
        <taxon>Terapontoidei</taxon>
        <taxon>Terapontidae</taxon>
        <taxon>Scortum</taxon>
    </lineage>
</organism>
<keyword evidence="2" id="KW-1185">Reference proteome</keyword>
<sequence length="442" mass="49770">MYLRSLFLVQDIDIGPQRAAAAVTPSVLITEDSARTSGEGRVSKKTADNCDGQTVLSAFICAEIKQHELTGAGEDDCILSIVPVQVKAKKGSVKVQTYAFLDPGSTATFCTEALMNKLKLTGRKTDILLRTMSEERPASTYLVSGLEVSSLNGEEYIDLPDTFTRGTIPVGKENIPQQRDLERWSYLKDVKLPQIQADIELLIGANVLKAMEPWEVVSSVGNGPYAVRTKLGWTVNGPLRENYSHTGKRKPTKVTANRISVASLENMWMQQFHMDFPEGGKHDEVEMSREDHQFMDKVTESAKWINGHYSICLPLRNDLVNMPDNRIIAEQRAQNLRRKFIKNDCCHKEYTDFMEDIIQKSYAVRLSDEELTHKEGKLWYIPHHAVYHPVKQKLRVVFDCAASYQGTSLNDQLLRGPDLTSSLSLIGVVIRFRQEPVCYVSV</sequence>
<comment type="caution">
    <text evidence="1">The sequence shown here is derived from an EMBL/GenBank/DDBJ whole genome shotgun (WGS) entry which is preliminary data.</text>
</comment>
<accession>A0ACB8VMY3</accession>
<evidence type="ECO:0000313" key="2">
    <source>
        <dbReference type="Proteomes" id="UP000831701"/>
    </source>
</evidence>
<dbReference type="EMBL" id="CM041549">
    <property type="protein sequence ID" value="KAI3356760.1"/>
    <property type="molecule type" value="Genomic_DNA"/>
</dbReference>
<name>A0ACB8VMY3_9TELE</name>
<protein>
    <submittedName>
        <fullName evidence="1">Uncharacterized protein</fullName>
    </submittedName>
</protein>
<proteinExistence type="predicted"/>
<reference evidence="1" key="1">
    <citation type="submission" date="2022-04" db="EMBL/GenBank/DDBJ databases">
        <title>Jade perch genome.</title>
        <authorList>
            <person name="Chao B."/>
        </authorList>
    </citation>
    <scope>NUCLEOTIDE SEQUENCE</scope>
    <source>
        <strain evidence="1">CB-2022</strain>
    </source>
</reference>
<gene>
    <name evidence="1" type="ORF">L3Q82_003437</name>
</gene>
<evidence type="ECO:0000313" key="1">
    <source>
        <dbReference type="EMBL" id="KAI3356760.1"/>
    </source>
</evidence>